<dbReference type="Proteomes" id="UP000835052">
    <property type="component" value="Unassembled WGS sequence"/>
</dbReference>
<reference evidence="2" key="1">
    <citation type="submission" date="2020-10" db="EMBL/GenBank/DDBJ databases">
        <authorList>
            <person name="Kikuchi T."/>
        </authorList>
    </citation>
    <scope>NUCLEOTIDE SEQUENCE</scope>
    <source>
        <strain evidence="2">NKZ352</strain>
    </source>
</reference>
<sequence>MVWPLESKPCNPEEPLIFCFRPFLAFGVPHKVPEFYALVIVVLVGLITLLFIGSIVVQLSIGFFTIYFQRKLGSFNTQLLFSEPSVELDENADKHYKPIIRYQIKYSNAPISLGEAGFPSENTENGRIE</sequence>
<keyword evidence="1" id="KW-0812">Transmembrane</keyword>
<evidence type="ECO:0000313" key="3">
    <source>
        <dbReference type="Proteomes" id="UP000835052"/>
    </source>
</evidence>
<name>A0A8S1H4V6_9PELO</name>
<evidence type="ECO:0000256" key="1">
    <source>
        <dbReference type="SAM" id="Phobius"/>
    </source>
</evidence>
<dbReference type="AlphaFoldDB" id="A0A8S1H4V6"/>
<protein>
    <submittedName>
        <fullName evidence="2">Uncharacterized protein</fullName>
    </submittedName>
</protein>
<accession>A0A8S1H4V6</accession>
<keyword evidence="1" id="KW-1133">Transmembrane helix</keyword>
<feature type="transmembrane region" description="Helical" evidence="1">
    <location>
        <begin position="35"/>
        <end position="68"/>
    </location>
</feature>
<organism evidence="2 3">
    <name type="scientific">Caenorhabditis auriculariae</name>
    <dbReference type="NCBI Taxonomy" id="2777116"/>
    <lineage>
        <taxon>Eukaryota</taxon>
        <taxon>Metazoa</taxon>
        <taxon>Ecdysozoa</taxon>
        <taxon>Nematoda</taxon>
        <taxon>Chromadorea</taxon>
        <taxon>Rhabditida</taxon>
        <taxon>Rhabditina</taxon>
        <taxon>Rhabditomorpha</taxon>
        <taxon>Rhabditoidea</taxon>
        <taxon>Rhabditidae</taxon>
        <taxon>Peloderinae</taxon>
        <taxon>Caenorhabditis</taxon>
    </lineage>
</organism>
<comment type="caution">
    <text evidence="2">The sequence shown here is derived from an EMBL/GenBank/DDBJ whole genome shotgun (WGS) entry which is preliminary data.</text>
</comment>
<evidence type="ECO:0000313" key="2">
    <source>
        <dbReference type="EMBL" id="CAD6189838.1"/>
    </source>
</evidence>
<dbReference type="EMBL" id="CAJGYM010000012">
    <property type="protein sequence ID" value="CAD6189838.1"/>
    <property type="molecule type" value="Genomic_DNA"/>
</dbReference>
<proteinExistence type="predicted"/>
<keyword evidence="1" id="KW-0472">Membrane</keyword>
<gene>
    <name evidence="2" type="ORF">CAUJ_LOCUS5757</name>
</gene>
<keyword evidence="3" id="KW-1185">Reference proteome</keyword>